<dbReference type="InterPro" id="IPR011009">
    <property type="entry name" value="Kinase-like_dom_sf"/>
</dbReference>
<evidence type="ECO:0000313" key="3">
    <source>
        <dbReference type="Proteomes" id="UP001240643"/>
    </source>
</evidence>
<reference evidence="2" key="1">
    <citation type="submission" date="2023-07" db="EMBL/GenBank/DDBJ databases">
        <title>Genomic Encyclopedia of Type Strains, Phase IV (KMG-IV): sequencing the most valuable type-strain genomes for metagenomic binning, comparative biology and taxonomic classification.</title>
        <authorList>
            <person name="Goeker M."/>
        </authorList>
    </citation>
    <scope>NUCLEOTIDE SEQUENCE [LARGE SCALE GENOMIC DNA]</scope>
    <source>
        <strain evidence="2">DSM 21204</strain>
    </source>
</reference>
<evidence type="ECO:0000259" key="1">
    <source>
        <dbReference type="Pfam" id="PF25816"/>
    </source>
</evidence>
<dbReference type="SUPFAM" id="SSF56112">
    <property type="entry name" value="Protein kinase-like (PK-like)"/>
    <property type="match status" value="1"/>
</dbReference>
<gene>
    <name evidence="2" type="ORF">J2Z62_000603</name>
</gene>
<dbReference type="Proteomes" id="UP001240643">
    <property type="component" value="Unassembled WGS sequence"/>
</dbReference>
<accession>A0ABU0LZN4</accession>
<protein>
    <recommendedName>
        <fullName evidence="1">RamC N-terminal domain-containing protein</fullName>
    </recommendedName>
</protein>
<sequence length="661" mass="79879">MKCCDLKKYNKKIFFQNLNNDLKKKIKKLIIKKEIFNHVVFDYDIPSPAWKIHVSSNFYDYQKILDIVCSYCYFNKISFKFINNYQFFYQSIMESKKINNLTGKFITIYPIDESQARKIIKELHQSLSFFKAPSNYSDRQYKNGIVSYRYGDNYLDDEQKQKYQIIQKYKPDNIEDLFKKRELEIKYLCKDIIPIGLIKINAFGAIILAKNSNDKKYILKEAKKYMGNKNFNPIILRENERSIIRKFSKSNFFPREILKFKKKQSIFYVQDYIELPNLDYYANIKLLTIEKLEEKINFYNNLTKELKRFIYFLKENKIVINDISKSNFLYSERESKIYFVDLEYSAINNKILNFVHSEYEYKKFHNHKSNYQTDCNKIAMMILDMAFDIKNYIHYKKNNIQVFKFLKYIILNLNYFPEKQKMYLETINSILEIIDKKIGLNLKFDKNKLLKIYEQLSSYKSKTIKKKIDLIWEGLLKNKNIKEPDLTTKVYDHILEIEKEILRIIFKIKNENNIQKLIIFFKNWIKKFLEKYKVENDTHIYLKFLENAVSPYLQNGTAGLLYVLCLYYRKTQDKSFIDLTNKLFYSIKILFTRKMSLGFGISGIVYCKKFYFDTFQITYDKKELINQLAILDINKIKNVFYNYKNEKIDESFLLGKKVYYL</sequence>
<dbReference type="Pfam" id="PF25816">
    <property type="entry name" value="RamC_N"/>
    <property type="match status" value="1"/>
</dbReference>
<feature type="domain" description="RamC N-terminal" evidence="1">
    <location>
        <begin position="44"/>
        <end position="153"/>
    </location>
</feature>
<dbReference type="SUPFAM" id="SSF158745">
    <property type="entry name" value="LanC-like"/>
    <property type="match status" value="1"/>
</dbReference>
<name>A0ABU0LZN4_9BACT</name>
<organism evidence="2 3">
    <name type="scientific">Mycoplasmoides fastidiosum</name>
    <dbReference type="NCBI Taxonomy" id="92758"/>
    <lineage>
        <taxon>Bacteria</taxon>
        <taxon>Bacillati</taxon>
        <taxon>Mycoplasmatota</taxon>
        <taxon>Mycoplasmoidales</taxon>
        <taxon>Mycoplasmoidaceae</taxon>
        <taxon>Mycoplasmoides</taxon>
    </lineage>
</organism>
<dbReference type="RefSeq" id="WP_307291890.1">
    <property type="nucleotide sequence ID" value="NZ_JAUSWO010000001.1"/>
</dbReference>
<dbReference type="EMBL" id="JAUSWO010000001">
    <property type="protein sequence ID" value="MDQ0514165.1"/>
    <property type="molecule type" value="Genomic_DNA"/>
</dbReference>
<evidence type="ECO:0000313" key="2">
    <source>
        <dbReference type="EMBL" id="MDQ0514165.1"/>
    </source>
</evidence>
<keyword evidence="3" id="KW-1185">Reference proteome</keyword>
<proteinExistence type="predicted"/>
<comment type="caution">
    <text evidence="2">The sequence shown here is derived from an EMBL/GenBank/DDBJ whole genome shotgun (WGS) entry which is preliminary data.</text>
</comment>
<dbReference type="InterPro" id="IPR057929">
    <property type="entry name" value="RamC_N"/>
</dbReference>